<keyword evidence="1" id="KW-1133">Transmembrane helix</keyword>
<gene>
    <name evidence="2" type="ORF">NSA23_04610</name>
</gene>
<protein>
    <recommendedName>
        <fullName evidence="4">Small-conductance mechanosensitive channel</fullName>
    </recommendedName>
</protein>
<evidence type="ECO:0000313" key="2">
    <source>
        <dbReference type="EMBL" id="MCR2043396.1"/>
    </source>
</evidence>
<dbReference type="RefSeq" id="WP_257490277.1">
    <property type="nucleotide sequence ID" value="NZ_JANJZL010000002.1"/>
</dbReference>
<accession>A0A9X2S6S5</accession>
<feature type="transmembrane region" description="Helical" evidence="1">
    <location>
        <begin position="20"/>
        <end position="39"/>
    </location>
</feature>
<feature type="transmembrane region" description="Helical" evidence="1">
    <location>
        <begin position="200"/>
        <end position="218"/>
    </location>
</feature>
<feature type="transmembrane region" description="Helical" evidence="1">
    <location>
        <begin position="155"/>
        <end position="173"/>
    </location>
</feature>
<evidence type="ECO:0008006" key="4">
    <source>
        <dbReference type="Google" id="ProtNLM"/>
    </source>
</evidence>
<feature type="transmembrane region" description="Helical" evidence="1">
    <location>
        <begin position="178"/>
        <end position="194"/>
    </location>
</feature>
<keyword evidence="1" id="KW-0812">Transmembrane</keyword>
<evidence type="ECO:0000256" key="1">
    <source>
        <dbReference type="SAM" id="Phobius"/>
    </source>
</evidence>
<keyword evidence="1" id="KW-0472">Membrane</keyword>
<organism evidence="2 3">
    <name type="scientific">Anaerosalibacter massiliensis</name>
    <dbReference type="NCBI Taxonomy" id="1347392"/>
    <lineage>
        <taxon>Bacteria</taxon>
        <taxon>Bacillati</taxon>
        <taxon>Bacillota</taxon>
        <taxon>Tissierellia</taxon>
        <taxon>Tissierellales</taxon>
        <taxon>Sporanaerobacteraceae</taxon>
        <taxon>Anaerosalibacter</taxon>
    </lineage>
</organism>
<keyword evidence="3" id="KW-1185">Reference proteome</keyword>
<evidence type="ECO:0000313" key="3">
    <source>
        <dbReference type="Proteomes" id="UP001142078"/>
    </source>
</evidence>
<feature type="transmembrane region" description="Helical" evidence="1">
    <location>
        <begin position="117"/>
        <end position="143"/>
    </location>
</feature>
<name>A0A9X2S6S5_9FIRM</name>
<dbReference type="EMBL" id="JANJZL010000002">
    <property type="protein sequence ID" value="MCR2043396.1"/>
    <property type="molecule type" value="Genomic_DNA"/>
</dbReference>
<comment type="caution">
    <text evidence="2">The sequence shown here is derived from an EMBL/GenBank/DDBJ whole genome shotgun (WGS) entry which is preliminary data.</text>
</comment>
<dbReference type="AlphaFoldDB" id="A0A9X2S6S5"/>
<reference evidence="2" key="1">
    <citation type="submission" date="2022-07" db="EMBL/GenBank/DDBJ databases">
        <title>Enhanced cultured diversity of the mouse gut microbiota enables custom-made synthetic communities.</title>
        <authorList>
            <person name="Afrizal A."/>
        </authorList>
    </citation>
    <scope>NUCLEOTIDE SEQUENCE</scope>
    <source>
        <strain evidence="2">DSM 29482</strain>
    </source>
</reference>
<proteinExistence type="predicted"/>
<feature type="transmembrane region" description="Helical" evidence="1">
    <location>
        <begin position="51"/>
        <end position="68"/>
    </location>
</feature>
<sequence>MENKNNFDYENYSKGVIRWGRITLLISIFLAFLPAIYLAVGHGLWPGLDMIKKAFIPIVAAWGILWLIEPISYYPILGLTGTYVSWLAGNILNLRLPCSILAQQIAGVKEGTKEGDIISTIGLSTSVVVNLIILVIFGIAGVQILEFLPNSLNEAFDYVLPAIFGAMMASYAFRNYKLAILAFVIALIVKLAKVSSGLELMLIVFPTVIIALLLNKNANRIKNTCK</sequence>
<dbReference type="Proteomes" id="UP001142078">
    <property type="component" value="Unassembled WGS sequence"/>
</dbReference>